<name>A0A1I7XJS0_HETBA</name>
<keyword evidence="1" id="KW-1185">Reference proteome</keyword>
<evidence type="ECO:0000313" key="2">
    <source>
        <dbReference type="WBParaSite" id="Hba_17960"/>
    </source>
</evidence>
<dbReference type="Proteomes" id="UP000095283">
    <property type="component" value="Unplaced"/>
</dbReference>
<proteinExistence type="predicted"/>
<sequence>MFIWCINYESRNSTLEIRESHLNPTSFYYDSPRRTKLFDSLHTRDGLILIYYYDASILTNTIS</sequence>
<dbReference type="AlphaFoldDB" id="A0A1I7XJS0"/>
<accession>A0A1I7XJS0</accession>
<protein>
    <submittedName>
        <fullName evidence="2">Ovule protein</fullName>
    </submittedName>
</protein>
<dbReference type="WBParaSite" id="Hba_17960">
    <property type="protein sequence ID" value="Hba_17960"/>
    <property type="gene ID" value="Hba_17960"/>
</dbReference>
<organism evidence="1 2">
    <name type="scientific">Heterorhabditis bacteriophora</name>
    <name type="common">Entomopathogenic nematode worm</name>
    <dbReference type="NCBI Taxonomy" id="37862"/>
    <lineage>
        <taxon>Eukaryota</taxon>
        <taxon>Metazoa</taxon>
        <taxon>Ecdysozoa</taxon>
        <taxon>Nematoda</taxon>
        <taxon>Chromadorea</taxon>
        <taxon>Rhabditida</taxon>
        <taxon>Rhabditina</taxon>
        <taxon>Rhabditomorpha</taxon>
        <taxon>Strongyloidea</taxon>
        <taxon>Heterorhabditidae</taxon>
        <taxon>Heterorhabditis</taxon>
    </lineage>
</organism>
<evidence type="ECO:0000313" key="1">
    <source>
        <dbReference type="Proteomes" id="UP000095283"/>
    </source>
</evidence>
<reference evidence="2" key="1">
    <citation type="submission" date="2016-11" db="UniProtKB">
        <authorList>
            <consortium name="WormBaseParasite"/>
        </authorList>
    </citation>
    <scope>IDENTIFICATION</scope>
</reference>